<keyword evidence="4" id="KW-1185">Reference proteome</keyword>
<evidence type="ECO:0000313" key="3">
    <source>
        <dbReference type="EMBL" id="EAR95806.1"/>
    </source>
</evidence>
<feature type="transmembrane region" description="Helical" evidence="2">
    <location>
        <begin position="52"/>
        <end position="70"/>
    </location>
</feature>
<dbReference type="EMBL" id="GG662702">
    <property type="protein sequence ID" value="EAR95806.1"/>
    <property type="molecule type" value="Genomic_DNA"/>
</dbReference>
<protein>
    <submittedName>
        <fullName evidence="3">Transmembrane protein, putative</fullName>
    </submittedName>
</protein>
<dbReference type="HOGENOM" id="CLU_1296681_0_0_1"/>
<dbReference type="KEGG" id="tet:TTHERM_00877010"/>
<evidence type="ECO:0000256" key="2">
    <source>
        <dbReference type="SAM" id="Phobius"/>
    </source>
</evidence>
<evidence type="ECO:0000256" key="1">
    <source>
        <dbReference type="SAM" id="MobiDB-lite"/>
    </source>
</evidence>
<accession>Q23H41</accession>
<dbReference type="InParanoid" id="Q23H41"/>
<dbReference type="eggNOG" id="ENOG502SRS1">
    <property type="taxonomic scope" value="Eukaryota"/>
</dbReference>
<organism evidence="3 4">
    <name type="scientific">Tetrahymena thermophila (strain SB210)</name>
    <dbReference type="NCBI Taxonomy" id="312017"/>
    <lineage>
        <taxon>Eukaryota</taxon>
        <taxon>Sar</taxon>
        <taxon>Alveolata</taxon>
        <taxon>Ciliophora</taxon>
        <taxon>Intramacronucleata</taxon>
        <taxon>Oligohymenophorea</taxon>
        <taxon>Hymenostomatida</taxon>
        <taxon>Tetrahymenina</taxon>
        <taxon>Tetrahymenidae</taxon>
        <taxon>Tetrahymena</taxon>
    </lineage>
</organism>
<reference evidence="4" key="1">
    <citation type="journal article" date="2006" name="PLoS Biol.">
        <title>Macronuclear genome sequence of the ciliate Tetrahymena thermophila, a model eukaryote.</title>
        <authorList>
            <person name="Eisen J.A."/>
            <person name="Coyne R.S."/>
            <person name="Wu M."/>
            <person name="Wu D."/>
            <person name="Thiagarajan M."/>
            <person name="Wortman J.R."/>
            <person name="Badger J.H."/>
            <person name="Ren Q."/>
            <person name="Amedeo P."/>
            <person name="Jones K.M."/>
            <person name="Tallon L.J."/>
            <person name="Delcher A.L."/>
            <person name="Salzberg S.L."/>
            <person name="Silva J.C."/>
            <person name="Haas B.J."/>
            <person name="Majoros W.H."/>
            <person name="Farzad M."/>
            <person name="Carlton J.M."/>
            <person name="Smith R.K. Jr."/>
            <person name="Garg J."/>
            <person name="Pearlman R.E."/>
            <person name="Karrer K.M."/>
            <person name="Sun L."/>
            <person name="Manning G."/>
            <person name="Elde N.C."/>
            <person name="Turkewitz A.P."/>
            <person name="Asai D.J."/>
            <person name="Wilkes D.E."/>
            <person name="Wang Y."/>
            <person name="Cai H."/>
            <person name="Collins K."/>
            <person name="Stewart B.A."/>
            <person name="Lee S.R."/>
            <person name="Wilamowska K."/>
            <person name="Weinberg Z."/>
            <person name="Ruzzo W.L."/>
            <person name="Wloga D."/>
            <person name="Gaertig J."/>
            <person name="Frankel J."/>
            <person name="Tsao C.-C."/>
            <person name="Gorovsky M.A."/>
            <person name="Keeling P.J."/>
            <person name="Waller R.F."/>
            <person name="Patron N.J."/>
            <person name="Cherry J.M."/>
            <person name="Stover N.A."/>
            <person name="Krieger C.J."/>
            <person name="del Toro C."/>
            <person name="Ryder H.F."/>
            <person name="Williamson S.C."/>
            <person name="Barbeau R.A."/>
            <person name="Hamilton E.P."/>
            <person name="Orias E."/>
        </authorList>
    </citation>
    <scope>NUCLEOTIDE SEQUENCE [LARGE SCALE GENOMIC DNA]</scope>
    <source>
        <strain evidence="4">SB210</strain>
    </source>
</reference>
<feature type="region of interest" description="Disordered" evidence="1">
    <location>
        <begin position="194"/>
        <end position="213"/>
    </location>
</feature>
<sequence length="213" mass="25538">MSEENLSLPFKKKLPIRDDSLITMDNLDDLNEEETLILLDKWQNEKLPKNRMFAFFLYNCVMCGLTMYYTMNFKHYSKKFFKPKEYTFREIVKYGTIQSTVFIGTYLLGAAVVTNFWNPAEYVRGYAKIQGRIIDNTIKFDPYVQNYVLYDVMKYFNLSPNLLNQAKKELDNQQKTLEENNFFTEETKELIHKSQEDYESYENHKKSQKKEIF</sequence>
<feature type="transmembrane region" description="Helical" evidence="2">
    <location>
        <begin position="91"/>
        <end position="117"/>
    </location>
</feature>
<name>Q23H41_TETTS</name>
<keyword evidence="2 3" id="KW-0812">Transmembrane</keyword>
<dbReference type="Proteomes" id="UP000009168">
    <property type="component" value="Unassembled WGS sequence"/>
</dbReference>
<keyword evidence="2" id="KW-1133">Transmembrane helix</keyword>
<dbReference type="OrthoDB" id="288353at2759"/>
<dbReference type="RefSeq" id="XP_001016051.1">
    <property type="nucleotide sequence ID" value="XM_001016051.1"/>
</dbReference>
<keyword evidence="2" id="KW-0472">Membrane</keyword>
<dbReference type="AlphaFoldDB" id="Q23H41"/>
<evidence type="ECO:0000313" key="4">
    <source>
        <dbReference type="Proteomes" id="UP000009168"/>
    </source>
</evidence>
<dbReference type="GeneID" id="7826414"/>
<proteinExistence type="predicted"/>
<gene>
    <name evidence="3" type="ORF">TTHERM_00877010</name>
</gene>
<dbReference type="OMA" id="TAGFTMY"/>